<name>A0A3D8S594_9EURO</name>
<dbReference type="OrthoDB" id="5393654at2759"/>
<dbReference type="PANTHER" id="PTHR35179:SF2">
    <property type="entry name" value="START DOMAIN-CONTAINING PROTEIN"/>
    <property type="match status" value="1"/>
</dbReference>
<dbReference type="AlphaFoldDB" id="A0A3D8S594"/>
<gene>
    <name evidence="2" type="ORF">DSM5745_04741</name>
</gene>
<comment type="caution">
    <text evidence="2">The sequence shown here is derived from an EMBL/GenBank/DDBJ whole genome shotgun (WGS) entry which is preliminary data.</text>
</comment>
<evidence type="ECO:0000313" key="2">
    <source>
        <dbReference type="EMBL" id="RDW81184.1"/>
    </source>
</evidence>
<reference evidence="2 3" key="1">
    <citation type="journal article" date="2018" name="IMA Fungus">
        <title>IMA Genome-F 9: Draft genome sequence of Annulohypoxylon stygium, Aspergillus mulundensis, Berkeleyomyces basicola (syn. Thielaviopsis basicola), Ceratocystis smalleyi, two Cercospora beticola strains, Coleophoma cylindrospora, Fusarium fracticaudum, Phialophora cf. hyalina, and Morchella septimelata.</title>
        <authorList>
            <person name="Wingfield B.D."/>
            <person name="Bills G.F."/>
            <person name="Dong Y."/>
            <person name="Huang W."/>
            <person name="Nel W.J."/>
            <person name="Swalarsk-Parry B.S."/>
            <person name="Vaghefi N."/>
            <person name="Wilken P.M."/>
            <person name="An Z."/>
            <person name="de Beer Z.W."/>
            <person name="De Vos L."/>
            <person name="Chen L."/>
            <person name="Duong T.A."/>
            <person name="Gao Y."/>
            <person name="Hammerbacher A."/>
            <person name="Kikkert J.R."/>
            <person name="Li Y."/>
            <person name="Li H."/>
            <person name="Li K."/>
            <person name="Li Q."/>
            <person name="Liu X."/>
            <person name="Ma X."/>
            <person name="Naidoo K."/>
            <person name="Pethybridge S.J."/>
            <person name="Sun J."/>
            <person name="Steenkamp E.T."/>
            <person name="van der Nest M.A."/>
            <person name="van Wyk S."/>
            <person name="Wingfield M.J."/>
            <person name="Xiong C."/>
            <person name="Yue Q."/>
            <person name="Zhang X."/>
        </authorList>
    </citation>
    <scope>NUCLEOTIDE SEQUENCE [LARGE SCALE GENOMIC DNA]</scope>
    <source>
        <strain evidence="2 3">DSM 5745</strain>
    </source>
</reference>
<sequence>MRYNTPARRVLAEFYPPKRTISQSPASITEVTHPPEGSISDSPVSITEATHISGSPVSVTEVTHPPKGSTSGSPVSITEVTHISSYNWIDASFPTIAVPGSPALWTPPKEPTLKVRKDVGRYFISQNTARYPKSPLEPLFRALYLEHPTFDIRSIDLVSDRGTLRRLLAFINPSLEIGKQKKSFRILVEVKKNTALFQYHDERIIQHVRPDDFQGYGREFEKAFTTELVQRSTGHHGIVSYRLGGLKLMVRHELDGYTSSSHEPTHLFPVDVPDRVENTSALTVRKAGHTVPRESTLEIKTCRAKQRGTYRISKILPQLWFSQTPKLVRASYRTEGLFTVPEVEDVTARMKEWEERHNADLHRFVMLLKDIIAAVKENGNKATVHYDYKRKS</sequence>
<dbReference type="PANTHER" id="PTHR35179">
    <property type="entry name" value="PROTEIN CBG02620"/>
    <property type="match status" value="1"/>
</dbReference>
<keyword evidence="3" id="KW-1185">Reference proteome</keyword>
<accession>A0A3D8S594</accession>
<evidence type="ECO:0000256" key="1">
    <source>
        <dbReference type="SAM" id="MobiDB-lite"/>
    </source>
</evidence>
<dbReference type="GeneID" id="38115111"/>
<dbReference type="STRING" id="1810919.A0A3D8S594"/>
<protein>
    <recommendedName>
        <fullName evidence="4">Geranylgeranyl pyrophosphate synthetase</fullName>
    </recommendedName>
</protein>
<proteinExistence type="predicted"/>
<organism evidence="2 3">
    <name type="scientific">Aspergillus mulundensis</name>
    <dbReference type="NCBI Taxonomy" id="1810919"/>
    <lineage>
        <taxon>Eukaryota</taxon>
        <taxon>Fungi</taxon>
        <taxon>Dikarya</taxon>
        <taxon>Ascomycota</taxon>
        <taxon>Pezizomycotina</taxon>
        <taxon>Eurotiomycetes</taxon>
        <taxon>Eurotiomycetidae</taxon>
        <taxon>Eurotiales</taxon>
        <taxon>Aspergillaceae</taxon>
        <taxon>Aspergillus</taxon>
        <taxon>Aspergillus subgen. Nidulantes</taxon>
    </lineage>
</organism>
<dbReference type="RefSeq" id="XP_026604237.1">
    <property type="nucleotide sequence ID" value="XM_026746757.1"/>
</dbReference>
<dbReference type="EMBL" id="PVWQ01000005">
    <property type="protein sequence ID" value="RDW81184.1"/>
    <property type="molecule type" value="Genomic_DNA"/>
</dbReference>
<dbReference type="Proteomes" id="UP000256690">
    <property type="component" value="Unassembled WGS sequence"/>
</dbReference>
<feature type="region of interest" description="Disordered" evidence="1">
    <location>
        <begin position="53"/>
        <end position="75"/>
    </location>
</feature>
<evidence type="ECO:0000313" key="3">
    <source>
        <dbReference type="Proteomes" id="UP000256690"/>
    </source>
</evidence>
<evidence type="ECO:0008006" key="4">
    <source>
        <dbReference type="Google" id="ProtNLM"/>
    </source>
</evidence>